<organism evidence="11 12">
    <name type="scientific">Zophobas morio</name>
    <dbReference type="NCBI Taxonomy" id="2755281"/>
    <lineage>
        <taxon>Eukaryota</taxon>
        <taxon>Metazoa</taxon>
        <taxon>Ecdysozoa</taxon>
        <taxon>Arthropoda</taxon>
        <taxon>Hexapoda</taxon>
        <taxon>Insecta</taxon>
        <taxon>Pterygota</taxon>
        <taxon>Neoptera</taxon>
        <taxon>Endopterygota</taxon>
        <taxon>Coleoptera</taxon>
        <taxon>Polyphaga</taxon>
        <taxon>Cucujiformia</taxon>
        <taxon>Tenebrionidae</taxon>
        <taxon>Zophobas</taxon>
    </lineage>
</organism>
<dbReference type="InterPro" id="IPR012340">
    <property type="entry name" value="NA-bd_OB-fold"/>
</dbReference>
<dbReference type="AlphaFoldDB" id="A0AA38MA80"/>
<protein>
    <recommendedName>
        <fullName evidence="7">DNA helicase MCM8</fullName>
    </recommendedName>
    <alternativeName>
        <fullName evidence="8">Minichromosome maintenance 8</fullName>
    </alternativeName>
</protein>
<dbReference type="CDD" id="cd22247">
    <property type="entry name" value="MCM8_WHD"/>
    <property type="match status" value="1"/>
</dbReference>
<dbReference type="Gene3D" id="2.20.28.10">
    <property type="match status" value="1"/>
</dbReference>
<dbReference type="CDD" id="cd17759">
    <property type="entry name" value="MCM8"/>
    <property type="match status" value="1"/>
</dbReference>
<dbReference type="SUPFAM" id="SSF52540">
    <property type="entry name" value="P-loop containing nucleoside triphosphate hydrolases"/>
    <property type="match status" value="1"/>
</dbReference>
<keyword evidence="12" id="KW-1185">Reference proteome</keyword>
<dbReference type="PROSITE" id="PS50051">
    <property type="entry name" value="MCM_2"/>
    <property type="match status" value="1"/>
</dbReference>
<evidence type="ECO:0000259" key="10">
    <source>
        <dbReference type="PROSITE" id="PS50051"/>
    </source>
</evidence>
<evidence type="ECO:0000256" key="9">
    <source>
        <dbReference type="RuleBase" id="RU004070"/>
    </source>
</evidence>
<accession>A0AA38MA80</accession>
<dbReference type="GO" id="GO:0003697">
    <property type="term" value="F:single-stranded DNA binding"/>
    <property type="evidence" value="ECO:0007669"/>
    <property type="project" value="TreeGrafter"/>
</dbReference>
<keyword evidence="4 9" id="KW-0067">ATP-binding</keyword>
<dbReference type="InterPro" id="IPR003593">
    <property type="entry name" value="AAA+_ATPase"/>
</dbReference>
<feature type="domain" description="MCM C-terminal AAA(+) ATPase" evidence="10">
    <location>
        <begin position="357"/>
        <end position="556"/>
    </location>
</feature>
<dbReference type="InterPro" id="IPR041562">
    <property type="entry name" value="MCM_lid"/>
</dbReference>
<dbReference type="SMART" id="SM00382">
    <property type="entry name" value="AAA"/>
    <property type="match status" value="1"/>
</dbReference>
<dbReference type="InterPro" id="IPR058767">
    <property type="entry name" value="MCM8_N"/>
</dbReference>
<evidence type="ECO:0000256" key="2">
    <source>
        <dbReference type="ARBA" id="ARBA00008010"/>
    </source>
</evidence>
<dbReference type="GO" id="GO:0017116">
    <property type="term" value="F:single-stranded DNA helicase activity"/>
    <property type="evidence" value="ECO:0007669"/>
    <property type="project" value="TreeGrafter"/>
</dbReference>
<evidence type="ECO:0000256" key="1">
    <source>
        <dbReference type="ARBA" id="ARBA00004123"/>
    </source>
</evidence>
<sequence length="781" mass="87544">MSNPRNNNRPWFTKKQPQVNPKLVSAATNFNYEPKHGYYGFKLYFPEEGDLQVETLIKCVVQFERFINRHETSFSLPDIEAQKSFTVDYKFLISDEDELCTVWQNFKSEIINNTEFCLNCMGLAMHQTIVKDYVDKSKHSEEGNTHKSLGIIRARLINYEPIQQIKDIRVNNYNKLVSLRGTVIKAANIKIMYQYMVFSCSTCTGVQVFKQVDNVYTVPNKCLTSGCRAQSNFKPLYNSPYTRTISFQSIKIQELLGSDEFETGRVPRTLECEFTEDLVNSCVPGDDITITGVIKVRNCNESSNKNKPNTLFLLYLEVISIVNNKNQSEGSYGASERITFNITDYYAIQKIHAEPNLFRFLVHSLCPNIYGHELVKAGLLLALFGGTKSDRQRAESHVLMVGDPGLGKSQMLHACVNVAPRGVYVCGNTSTGSGLTVTMTRESGGEYALEAGALMLADQGCCCIDEFDKMPTQHASLLEAMEQQTISIAKAGIVCTLPTRATILAAANPTGGHYNKAKTIAENLKISSPMLSRFDLIFILLDQPNEELDMMLSEHVLALHSGKSGSSYAINKTYSRISNACNNSLRGRLSLQNDDEIDHLPHSLFRKYIAYAQKYVNPQLSDAAKKVLRDFYFQLRKQYQTGDCTPITTRQLNSLIRLTQARAKAELREEATKEDAVDVVEIMKETLVDIFTDSKGVMDTTRSQCGTGMSTKNQVIKLLKLMQAASESETKSLFTTNEIRELSEAAGIAQSKFYTVLQSLNIQGFILNKGANTYQLVTADL</sequence>
<evidence type="ECO:0000256" key="7">
    <source>
        <dbReference type="ARBA" id="ARBA00041084"/>
    </source>
</evidence>
<dbReference type="Pfam" id="PF17207">
    <property type="entry name" value="MCM_OB"/>
    <property type="match status" value="1"/>
</dbReference>
<comment type="subcellular location">
    <subcellularLocation>
        <location evidence="1">Nucleus</location>
    </subcellularLocation>
</comment>
<dbReference type="GO" id="GO:0005634">
    <property type="term" value="C:nucleus"/>
    <property type="evidence" value="ECO:0007669"/>
    <property type="project" value="UniProtKB-SubCell"/>
</dbReference>
<dbReference type="InterPro" id="IPR033762">
    <property type="entry name" value="MCM_OB"/>
</dbReference>
<evidence type="ECO:0000256" key="8">
    <source>
        <dbReference type="ARBA" id="ARBA00042306"/>
    </source>
</evidence>
<keyword evidence="5 9" id="KW-0238">DNA-binding</keyword>
<dbReference type="InterPro" id="IPR027417">
    <property type="entry name" value="P-loop_NTPase"/>
</dbReference>
<gene>
    <name evidence="11" type="ORF">Zmor_021032</name>
</gene>
<dbReference type="PANTHER" id="PTHR11630">
    <property type="entry name" value="DNA REPLICATION LICENSING FACTOR MCM FAMILY MEMBER"/>
    <property type="match status" value="1"/>
</dbReference>
<name>A0AA38MA80_9CUCU</name>
<dbReference type="InterPro" id="IPR001208">
    <property type="entry name" value="MCM_dom"/>
</dbReference>
<keyword evidence="6" id="KW-0539">Nucleus</keyword>
<dbReference type="PANTHER" id="PTHR11630:SF47">
    <property type="entry name" value="DNA HELICASE MCM8"/>
    <property type="match status" value="1"/>
</dbReference>
<dbReference type="Pfam" id="PF00493">
    <property type="entry name" value="MCM"/>
    <property type="match status" value="1"/>
</dbReference>
<dbReference type="SUPFAM" id="SSF50249">
    <property type="entry name" value="Nucleic acid-binding proteins"/>
    <property type="match status" value="1"/>
</dbReference>
<dbReference type="Pfam" id="PF17855">
    <property type="entry name" value="MCM_lid"/>
    <property type="match status" value="1"/>
</dbReference>
<dbReference type="Pfam" id="PF25051">
    <property type="entry name" value="WHD_MCM8"/>
    <property type="match status" value="1"/>
</dbReference>
<keyword evidence="3 9" id="KW-0547">Nucleotide-binding</keyword>
<reference evidence="11" key="1">
    <citation type="journal article" date="2023" name="G3 (Bethesda)">
        <title>Whole genome assemblies of Zophobas morio and Tenebrio molitor.</title>
        <authorList>
            <person name="Kaur S."/>
            <person name="Stinson S.A."/>
            <person name="diCenzo G.C."/>
        </authorList>
    </citation>
    <scope>NUCLEOTIDE SEQUENCE</scope>
    <source>
        <strain evidence="11">QUZm001</strain>
    </source>
</reference>
<dbReference type="InterPro" id="IPR031327">
    <property type="entry name" value="MCM"/>
</dbReference>
<evidence type="ECO:0000313" key="12">
    <source>
        <dbReference type="Proteomes" id="UP001168821"/>
    </source>
</evidence>
<dbReference type="GO" id="GO:0005524">
    <property type="term" value="F:ATP binding"/>
    <property type="evidence" value="ECO:0007669"/>
    <property type="project" value="UniProtKB-KW"/>
</dbReference>
<dbReference type="Pfam" id="PF26065">
    <property type="entry name" value="MCM8_N"/>
    <property type="match status" value="1"/>
</dbReference>
<dbReference type="SMART" id="SM00350">
    <property type="entry name" value="MCM"/>
    <property type="match status" value="1"/>
</dbReference>
<dbReference type="EMBL" id="JALNTZ010000006">
    <property type="protein sequence ID" value="KAJ3649280.1"/>
    <property type="molecule type" value="Genomic_DNA"/>
</dbReference>
<dbReference type="Gene3D" id="2.40.50.140">
    <property type="entry name" value="Nucleic acid-binding proteins"/>
    <property type="match status" value="1"/>
</dbReference>
<dbReference type="Gene3D" id="3.40.50.300">
    <property type="entry name" value="P-loop containing nucleotide triphosphate hydrolases"/>
    <property type="match status" value="1"/>
</dbReference>
<evidence type="ECO:0000256" key="6">
    <source>
        <dbReference type="ARBA" id="ARBA00023242"/>
    </source>
</evidence>
<evidence type="ECO:0000256" key="4">
    <source>
        <dbReference type="ARBA" id="ARBA00022840"/>
    </source>
</evidence>
<dbReference type="Proteomes" id="UP001168821">
    <property type="component" value="Unassembled WGS sequence"/>
</dbReference>
<dbReference type="GO" id="GO:0006310">
    <property type="term" value="P:DNA recombination"/>
    <property type="evidence" value="ECO:0007669"/>
    <property type="project" value="UniProtKB-ARBA"/>
</dbReference>
<evidence type="ECO:0000313" key="11">
    <source>
        <dbReference type="EMBL" id="KAJ3649280.1"/>
    </source>
</evidence>
<comment type="caution">
    <text evidence="11">The sequence shown here is derived from an EMBL/GenBank/DDBJ whole genome shotgun (WGS) entry which is preliminary data.</text>
</comment>
<evidence type="ECO:0000256" key="3">
    <source>
        <dbReference type="ARBA" id="ARBA00022741"/>
    </source>
</evidence>
<dbReference type="InterPro" id="IPR056875">
    <property type="entry name" value="MCM8/REC_WHD"/>
</dbReference>
<proteinExistence type="inferred from homology"/>
<evidence type="ECO:0000256" key="5">
    <source>
        <dbReference type="ARBA" id="ARBA00023125"/>
    </source>
</evidence>
<dbReference type="PRINTS" id="PR01657">
    <property type="entry name" value="MCMFAMILY"/>
</dbReference>
<comment type="similarity">
    <text evidence="2 9">Belongs to the MCM family.</text>
</comment>
<dbReference type="GO" id="GO:0042555">
    <property type="term" value="C:MCM complex"/>
    <property type="evidence" value="ECO:0007669"/>
    <property type="project" value="TreeGrafter"/>
</dbReference>